<name>A0AAF0QLF4_SOLVR</name>
<gene>
    <name evidence="3" type="ORF">MTR67_016770</name>
</gene>
<evidence type="ECO:0000313" key="4">
    <source>
        <dbReference type="Proteomes" id="UP001234989"/>
    </source>
</evidence>
<accession>A0AAF0QLF4</accession>
<sequence>MRAICIISFLLIISLNIYEAKARSMQQYDNSYKELFSQFKVARELRGLKGKKAPPPPPDPNKASRMLVPPAYRHRSPPPPSLSPSEVPTSYS</sequence>
<dbReference type="EMBL" id="CP133615">
    <property type="protein sequence ID" value="WMV23385.1"/>
    <property type="molecule type" value="Genomic_DNA"/>
</dbReference>
<feature type="chain" id="PRO_5042153630" evidence="2">
    <location>
        <begin position="23"/>
        <end position="92"/>
    </location>
</feature>
<dbReference type="AlphaFoldDB" id="A0AAF0QLF4"/>
<reference evidence="3" key="1">
    <citation type="submission" date="2023-08" db="EMBL/GenBank/DDBJ databases">
        <title>A de novo genome assembly of Solanum verrucosum Schlechtendal, a Mexican diploid species geographically isolated from the other diploid A-genome species in potato relatives.</title>
        <authorList>
            <person name="Hosaka K."/>
        </authorList>
    </citation>
    <scope>NUCLEOTIDE SEQUENCE</scope>
    <source>
        <tissue evidence="3">Young leaves</tissue>
    </source>
</reference>
<keyword evidence="4" id="KW-1185">Reference proteome</keyword>
<keyword evidence="2" id="KW-0732">Signal</keyword>
<evidence type="ECO:0000313" key="3">
    <source>
        <dbReference type="EMBL" id="WMV23385.1"/>
    </source>
</evidence>
<evidence type="ECO:0000256" key="1">
    <source>
        <dbReference type="SAM" id="MobiDB-lite"/>
    </source>
</evidence>
<feature type="region of interest" description="Disordered" evidence="1">
    <location>
        <begin position="47"/>
        <end position="92"/>
    </location>
</feature>
<feature type="compositionally biased region" description="Low complexity" evidence="1">
    <location>
        <begin position="83"/>
        <end position="92"/>
    </location>
</feature>
<dbReference type="Proteomes" id="UP001234989">
    <property type="component" value="Chromosome 4"/>
</dbReference>
<organism evidence="3 4">
    <name type="scientific">Solanum verrucosum</name>
    <dbReference type="NCBI Taxonomy" id="315347"/>
    <lineage>
        <taxon>Eukaryota</taxon>
        <taxon>Viridiplantae</taxon>
        <taxon>Streptophyta</taxon>
        <taxon>Embryophyta</taxon>
        <taxon>Tracheophyta</taxon>
        <taxon>Spermatophyta</taxon>
        <taxon>Magnoliopsida</taxon>
        <taxon>eudicotyledons</taxon>
        <taxon>Gunneridae</taxon>
        <taxon>Pentapetalae</taxon>
        <taxon>asterids</taxon>
        <taxon>lamiids</taxon>
        <taxon>Solanales</taxon>
        <taxon>Solanaceae</taxon>
        <taxon>Solanoideae</taxon>
        <taxon>Solaneae</taxon>
        <taxon>Solanum</taxon>
    </lineage>
</organism>
<evidence type="ECO:0000256" key="2">
    <source>
        <dbReference type="SAM" id="SignalP"/>
    </source>
</evidence>
<protein>
    <submittedName>
        <fullName evidence="3">Uncharacterized protein</fullName>
    </submittedName>
</protein>
<feature type="signal peptide" evidence="2">
    <location>
        <begin position="1"/>
        <end position="22"/>
    </location>
</feature>
<proteinExistence type="predicted"/>